<evidence type="ECO:0000313" key="10">
    <source>
        <dbReference type="EMBL" id="KAK9837556.1"/>
    </source>
</evidence>
<dbReference type="CDD" id="cd00167">
    <property type="entry name" value="SANT"/>
    <property type="match status" value="1"/>
</dbReference>
<feature type="region of interest" description="Disordered" evidence="6">
    <location>
        <begin position="625"/>
        <end position="691"/>
    </location>
</feature>
<dbReference type="Proteomes" id="UP001438707">
    <property type="component" value="Unassembled WGS sequence"/>
</dbReference>
<dbReference type="InterPro" id="IPR017930">
    <property type="entry name" value="Myb_dom"/>
</dbReference>
<keyword evidence="4" id="KW-0804">Transcription</keyword>
<feature type="domain" description="Myb-like" evidence="7">
    <location>
        <begin position="82"/>
        <end position="132"/>
    </location>
</feature>
<dbReference type="SMART" id="SM00717">
    <property type="entry name" value="SANT"/>
    <property type="match status" value="1"/>
</dbReference>
<keyword evidence="11" id="KW-1185">Reference proteome</keyword>
<dbReference type="PANTHER" id="PTHR12802:SF155">
    <property type="entry name" value="DEUBIQUITINASE MYSM1"/>
    <property type="match status" value="1"/>
</dbReference>
<dbReference type="EMBL" id="JALJOS010000006">
    <property type="protein sequence ID" value="KAK9837556.1"/>
    <property type="molecule type" value="Genomic_DNA"/>
</dbReference>
<dbReference type="GO" id="GO:0005634">
    <property type="term" value="C:nucleus"/>
    <property type="evidence" value="ECO:0007669"/>
    <property type="project" value="UniProtKB-SubCell"/>
</dbReference>
<accession>A0AAW1RUY7</accession>
<keyword evidence="5" id="KW-0539">Nucleus</keyword>
<gene>
    <name evidence="10" type="ORF">WJX74_000097</name>
</gene>
<dbReference type="AlphaFoldDB" id="A0AAW1RUY7"/>
<dbReference type="SUPFAM" id="SSF46689">
    <property type="entry name" value="Homeodomain-like"/>
    <property type="match status" value="1"/>
</dbReference>
<dbReference type="GO" id="GO:0010468">
    <property type="term" value="P:regulation of gene expression"/>
    <property type="evidence" value="ECO:0007669"/>
    <property type="project" value="UniProtKB-ARBA"/>
</dbReference>
<feature type="compositionally biased region" description="Polar residues" evidence="6">
    <location>
        <begin position="506"/>
        <end position="519"/>
    </location>
</feature>
<dbReference type="InterPro" id="IPR001005">
    <property type="entry name" value="SANT/Myb"/>
</dbReference>
<keyword evidence="2" id="KW-0805">Transcription regulation</keyword>
<comment type="caution">
    <text evidence="10">The sequence shown here is derived from an EMBL/GenBank/DDBJ whole genome shotgun (WGS) entry which is preliminary data.</text>
</comment>
<dbReference type="InterPro" id="IPR009057">
    <property type="entry name" value="Homeodomain-like_sf"/>
</dbReference>
<evidence type="ECO:0000256" key="2">
    <source>
        <dbReference type="ARBA" id="ARBA00023015"/>
    </source>
</evidence>
<evidence type="ECO:0000259" key="8">
    <source>
        <dbReference type="PROSITE" id="PS51293"/>
    </source>
</evidence>
<organism evidence="10 11">
    <name type="scientific">Apatococcus lobatus</name>
    <dbReference type="NCBI Taxonomy" id="904363"/>
    <lineage>
        <taxon>Eukaryota</taxon>
        <taxon>Viridiplantae</taxon>
        <taxon>Chlorophyta</taxon>
        <taxon>core chlorophytes</taxon>
        <taxon>Trebouxiophyceae</taxon>
        <taxon>Chlorellales</taxon>
        <taxon>Chlorellaceae</taxon>
        <taxon>Apatococcus</taxon>
    </lineage>
</organism>
<name>A0AAW1RUY7_9CHLO</name>
<dbReference type="GO" id="GO:0003677">
    <property type="term" value="F:DNA binding"/>
    <property type="evidence" value="ECO:0007669"/>
    <property type="project" value="UniProtKB-KW"/>
</dbReference>
<evidence type="ECO:0000256" key="6">
    <source>
        <dbReference type="SAM" id="MobiDB-lite"/>
    </source>
</evidence>
<feature type="region of interest" description="Disordered" evidence="6">
    <location>
        <begin position="135"/>
        <end position="298"/>
    </location>
</feature>
<feature type="compositionally biased region" description="Basic residues" evidence="6">
    <location>
        <begin position="160"/>
        <end position="170"/>
    </location>
</feature>
<keyword evidence="3" id="KW-0238">DNA-binding</keyword>
<feature type="region of interest" description="Disordered" evidence="6">
    <location>
        <begin position="1"/>
        <end position="91"/>
    </location>
</feature>
<feature type="compositionally biased region" description="Polar residues" evidence="6">
    <location>
        <begin position="35"/>
        <end position="66"/>
    </location>
</feature>
<evidence type="ECO:0000313" key="11">
    <source>
        <dbReference type="Proteomes" id="UP001438707"/>
    </source>
</evidence>
<feature type="compositionally biased region" description="Gly residues" evidence="6">
    <location>
        <begin position="476"/>
        <end position="499"/>
    </location>
</feature>
<feature type="compositionally biased region" description="Low complexity" evidence="6">
    <location>
        <begin position="251"/>
        <end position="263"/>
    </location>
</feature>
<evidence type="ECO:0000256" key="1">
    <source>
        <dbReference type="ARBA" id="ARBA00004123"/>
    </source>
</evidence>
<proteinExistence type="predicted"/>
<comment type="subcellular location">
    <subcellularLocation>
        <location evidence="1">Nucleus</location>
    </subcellularLocation>
</comment>
<dbReference type="PROSITE" id="PS51293">
    <property type="entry name" value="SANT"/>
    <property type="match status" value="1"/>
</dbReference>
<dbReference type="InterPro" id="IPR017884">
    <property type="entry name" value="SANT_dom"/>
</dbReference>
<feature type="compositionally biased region" description="Polar residues" evidence="6">
    <location>
        <begin position="177"/>
        <end position="188"/>
    </location>
</feature>
<feature type="compositionally biased region" description="Low complexity" evidence="6">
    <location>
        <begin position="226"/>
        <end position="237"/>
    </location>
</feature>
<feature type="domain" description="SANT" evidence="8">
    <location>
        <begin position="85"/>
        <end position="136"/>
    </location>
</feature>
<dbReference type="NCBIfam" id="TIGR01557">
    <property type="entry name" value="myb_SHAQKYF"/>
    <property type="match status" value="1"/>
</dbReference>
<dbReference type="PROSITE" id="PS51294">
    <property type="entry name" value="HTH_MYB"/>
    <property type="match status" value="1"/>
</dbReference>
<evidence type="ECO:0000259" key="7">
    <source>
        <dbReference type="PROSITE" id="PS50090"/>
    </source>
</evidence>
<dbReference type="Pfam" id="PF00249">
    <property type="entry name" value="Myb_DNA-binding"/>
    <property type="match status" value="1"/>
</dbReference>
<dbReference type="PANTHER" id="PTHR12802">
    <property type="entry name" value="SWI/SNF COMPLEX-RELATED"/>
    <property type="match status" value="1"/>
</dbReference>
<reference evidence="10 11" key="1">
    <citation type="journal article" date="2024" name="Nat. Commun.">
        <title>Phylogenomics reveals the evolutionary origins of lichenization in chlorophyte algae.</title>
        <authorList>
            <person name="Puginier C."/>
            <person name="Libourel C."/>
            <person name="Otte J."/>
            <person name="Skaloud P."/>
            <person name="Haon M."/>
            <person name="Grisel S."/>
            <person name="Petersen M."/>
            <person name="Berrin J.G."/>
            <person name="Delaux P.M."/>
            <person name="Dal Grande F."/>
            <person name="Keller J."/>
        </authorList>
    </citation>
    <scope>NUCLEOTIDE SEQUENCE [LARGE SCALE GENOMIC DNA]</scope>
    <source>
        <strain evidence="10 11">SAG 2145</strain>
    </source>
</reference>
<evidence type="ECO:0000256" key="4">
    <source>
        <dbReference type="ARBA" id="ARBA00023163"/>
    </source>
</evidence>
<evidence type="ECO:0008006" key="12">
    <source>
        <dbReference type="Google" id="ProtNLM"/>
    </source>
</evidence>
<dbReference type="InterPro" id="IPR006447">
    <property type="entry name" value="Myb_dom_plants"/>
</dbReference>
<evidence type="ECO:0000259" key="9">
    <source>
        <dbReference type="PROSITE" id="PS51294"/>
    </source>
</evidence>
<protein>
    <recommendedName>
        <fullName evidence="12">LHY</fullName>
    </recommendedName>
</protein>
<evidence type="ECO:0000256" key="5">
    <source>
        <dbReference type="ARBA" id="ARBA00023242"/>
    </source>
</evidence>
<feature type="region of interest" description="Disordered" evidence="6">
    <location>
        <begin position="446"/>
        <end position="519"/>
    </location>
</feature>
<sequence length="787" mass="83507">MSDAEERAPEVSSRPVQEHNTAVSQPAGQHEDNPTQDVTSTTLTSAGNTSATPFERLSSSLNQSPAKETPPAGKTKARKPYTITKQREKWTDEEHGLFLEALELHGRAWRRIEEHIGTKTAVQIRSHAQKFFSKLEKEQSGTVKTEGSCKSGGIDIPPPRPKRKPSHPYPRKPEQASPDSNTPTTWQGSPPGCADLPHSFSRESLGTSAGYRPIPPTETPFAQASPPKGFPFFGIPPSAFSQPGCQPDMPLQPQASQQAAPLLRPRKSQSSDAGDGKEGTATSDHLHTQQQQQGLLKAHTQPQMYVHPPGISNPHILISNSFTSYRARVRHGRLCEPSACWSSVDATACIPQYHTPWIQQSAHTTLLDPIPWPTSTIATGSGRSMPNLFSEAHACKRHGTDMPNDQDRPQPEQGGSDGSDADNVRGNQGDQFGDNLLFRHMQLQRAETQDAGESARTQTRLQGAQPEGGDSNPGSEGNGSGSDGAGNCQGSGNGSGHGSRVGNRPISAQGTTQQETPCAQQRPVFHHREAASMQQGTRFSQRESAPLQVCSSVLPAATSQAASAMSPLHPSWGHAPATSGNLPMGMSTPFQPAPMLNGHPHIGGPAHSQPLPIDPLQRASSLLEQQMAPGQHQPPPPAGTKDGAPSWESSAALWHPTARRPLACGSPSPPDCLPPAGSMKKSEAASGVSHAAPPVQVPLRAHSTPVLAEVSPCPGETAAVPMRLPLRSSGTVSGFKPYRPCSAASDAAGVLDSRLGITAGVPVKRKLSVHLAGAAPPKKRHLLQQEA</sequence>
<dbReference type="Gene3D" id="1.10.10.60">
    <property type="entry name" value="Homeodomain-like"/>
    <property type="match status" value="1"/>
</dbReference>
<feature type="compositionally biased region" description="Polar residues" evidence="6">
    <location>
        <begin position="14"/>
        <end position="27"/>
    </location>
</feature>
<dbReference type="FunFam" id="1.10.10.60:FF:000023">
    <property type="entry name" value="protein REVEILLE 6 isoform X1"/>
    <property type="match status" value="1"/>
</dbReference>
<feature type="domain" description="HTH myb-type" evidence="9">
    <location>
        <begin position="82"/>
        <end position="136"/>
    </location>
</feature>
<dbReference type="PROSITE" id="PS50090">
    <property type="entry name" value="MYB_LIKE"/>
    <property type="match status" value="1"/>
</dbReference>
<evidence type="ECO:0000256" key="3">
    <source>
        <dbReference type="ARBA" id="ARBA00023125"/>
    </source>
</evidence>
<feature type="region of interest" description="Disordered" evidence="6">
    <location>
        <begin position="397"/>
        <end position="432"/>
    </location>
</feature>